<evidence type="ECO:0000313" key="1">
    <source>
        <dbReference type="EMBL" id="KAJ5066621.1"/>
    </source>
</evidence>
<reference evidence="1" key="1">
    <citation type="submission" date="2022-10" db="EMBL/GenBank/DDBJ databases">
        <title>Novel sulphate-reducing endosymbionts in the free-living metamonad Anaeramoeba.</title>
        <authorList>
            <person name="Jerlstrom-Hultqvist J."/>
            <person name="Cepicka I."/>
            <person name="Gallot-Lavallee L."/>
            <person name="Salas-Leiva D."/>
            <person name="Curtis B.A."/>
            <person name="Zahonova K."/>
            <person name="Pipaliya S."/>
            <person name="Dacks J."/>
            <person name="Roger A.J."/>
        </authorList>
    </citation>
    <scope>NUCLEOTIDE SEQUENCE</scope>
    <source>
        <strain evidence="1">BMAN</strain>
    </source>
</reference>
<proteinExistence type="predicted"/>
<organism evidence="1 2">
    <name type="scientific">Anaeramoeba ignava</name>
    <name type="common">Anaerobic marine amoeba</name>
    <dbReference type="NCBI Taxonomy" id="1746090"/>
    <lineage>
        <taxon>Eukaryota</taxon>
        <taxon>Metamonada</taxon>
        <taxon>Anaeramoebidae</taxon>
        <taxon>Anaeramoeba</taxon>
    </lineage>
</organism>
<accession>A0A9Q0L5N8</accession>
<protein>
    <submittedName>
        <fullName evidence="1">Uncharacterized protein</fullName>
    </submittedName>
</protein>
<comment type="caution">
    <text evidence="1">The sequence shown here is derived from an EMBL/GenBank/DDBJ whole genome shotgun (WGS) entry which is preliminary data.</text>
</comment>
<evidence type="ECO:0000313" key="2">
    <source>
        <dbReference type="Proteomes" id="UP001149090"/>
    </source>
</evidence>
<gene>
    <name evidence="1" type="ORF">M0811_13476</name>
</gene>
<dbReference type="AlphaFoldDB" id="A0A9Q0L5N8"/>
<keyword evidence="2" id="KW-1185">Reference proteome</keyword>
<dbReference type="Proteomes" id="UP001149090">
    <property type="component" value="Unassembled WGS sequence"/>
</dbReference>
<sequence length="72" mass="9116">MKKTIFQLYFPFYFEKNWEYYYIEKLYPKTSLPLINDLKFNHKIDTINDSEKENKNEKKFIENFEKYPFQEI</sequence>
<dbReference type="EMBL" id="JAPDFW010000139">
    <property type="protein sequence ID" value="KAJ5066621.1"/>
    <property type="molecule type" value="Genomic_DNA"/>
</dbReference>
<name>A0A9Q0L5N8_ANAIG</name>